<dbReference type="RefSeq" id="WP_110256619.1">
    <property type="nucleotide sequence ID" value="NZ_QJKB01000007.1"/>
</dbReference>
<evidence type="ECO:0000313" key="4">
    <source>
        <dbReference type="Proteomes" id="UP000247792"/>
    </source>
</evidence>
<sequence length="444" mass="48174">MRHFMCYPIVLSAILFLSTGCTVTGKGLDPGPASAARIGMETKEGVARDYPVNLSTLILLSVHGDKRKVNDTAASMRAEMQADLVAIKTLPSVSTQEIDAAQSEIEYARKYFYDHCPSNDRCGVLRDRVQDRLIWASESACTDYMSSVRKSFTRTNLNLGAATTVFGTLGSLVTSINTARVFSGAGAISSGLRAEYNDVYFASQAFELVSKAIRATREKALKRIHDNRQAKGIKEYTLEGAIADTMTYHSYCNVMAGLEEAADAVTRERDPGLKRINELLQGANTGATFSLGTATIDTSGLPSAANSCRLLTTLAQDSKKVVDEYTANNKKLLADSTADAAAKKESAAHLDKIKKLDEEIQQLFANAKGDCNLKDGVVDKKEAAMFDAIRKFSSVALSEKAAEKLRFQSAKEEVSKLQSKIDDILSRARSKLEELVALAKTTAT</sequence>
<dbReference type="Proteomes" id="UP000247792">
    <property type="component" value="Unassembled WGS sequence"/>
</dbReference>
<keyword evidence="4" id="KW-1185">Reference proteome</keyword>
<reference evidence="3 4" key="1">
    <citation type="submission" date="2018-05" db="EMBL/GenBank/DDBJ databases">
        <title>Genomic Encyclopedia of Type Strains, Phase IV (KMG-IV): sequencing the most valuable type-strain genomes for metagenomic binning, comparative biology and taxonomic classification.</title>
        <authorList>
            <person name="Goeker M."/>
        </authorList>
    </citation>
    <scope>NUCLEOTIDE SEQUENCE [LARGE SCALE GENOMIC DNA]</scope>
    <source>
        <strain evidence="3 4">DSM 19792</strain>
    </source>
</reference>
<evidence type="ECO:0000313" key="3">
    <source>
        <dbReference type="EMBL" id="PXX41380.1"/>
    </source>
</evidence>
<keyword evidence="2" id="KW-0732">Signal</keyword>
<feature type="signal peptide" evidence="2">
    <location>
        <begin position="1"/>
        <end position="23"/>
    </location>
</feature>
<dbReference type="AlphaFoldDB" id="A0A318J3W0"/>
<evidence type="ECO:0000256" key="1">
    <source>
        <dbReference type="SAM" id="Coils"/>
    </source>
</evidence>
<evidence type="ECO:0008006" key="5">
    <source>
        <dbReference type="Google" id="ProtNLM"/>
    </source>
</evidence>
<feature type="coiled-coil region" evidence="1">
    <location>
        <begin position="400"/>
        <end position="427"/>
    </location>
</feature>
<dbReference type="PROSITE" id="PS51257">
    <property type="entry name" value="PROKAR_LIPOPROTEIN"/>
    <property type="match status" value="1"/>
</dbReference>
<organism evidence="3 4">
    <name type="scientific">Undibacterium pigrum</name>
    <dbReference type="NCBI Taxonomy" id="401470"/>
    <lineage>
        <taxon>Bacteria</taxon>
        <taxon>Pseudomonadati</taxon>
        <taxon>Pseudomonadota</taxon>
        <taxon>Betaproteobacteria</taxon>
        <taxon>Burkholderiales</taxon>
        <taxon>Oxalobacteraceae</taxon>
        <taxon>Undibacterium</taxon>
    </lineage>
</organism>
<proteinExistence type="predicted"/>
<gene>
    <name evidence="3" type="ORF">DFR42_10731</name>
</gene>
<dbReference type="EMBL" id="QJKB01000007">
    <property type="protein sequence ID" value="PXX41380.1"/>
    <property type="molecule type" value="Genomic_DNA"/>
</dbReference>
<feature type="chain" id="PRO_5016459811" description="Lipoprotein" evidence="2">
    <location>
        <begin position="24"/>
        <end position="444"/>
    </location>
</feature>
<evidence type="ECO:0000256" key="2">
    <source>
        <dbReference type="SAM" id="SignalP"/>
    </source>
</evidence>
<protein>
    <recommendedName>
        <fullName evidence="5">Lipoprotein</fullName>
    </recommendedName>
</protein>
<name>A0A318J3W0_9BURK</name>
<keyword evidence="1" id="KW-0175">Coiled coil</keyword>
<dbReference type="OrthoDB" id="9154908at2"/>
<accession>A0A318J3W0</accession>
<comment type="caution">
    <text evidence="3">The sequence shown here is derived from an EMBL/GenBank/DDBJ whole genome shotgun (WGS) entry which is preliminary data.</text>
</comment>